<dbReference type="AlphaFoldDB" id="F0X0C2"/>
<dbReference type="HOGENOM" id="CLU_2282705_0_0_1"/>
<sequence>MWAIDFLGMKRYADTNAQQSGVMMLLIVVFVSLDDGLSNNSYTINGIPSNTFSLQVNFVPCSKIIDLSEYSKSVTDNFIKILRGLAYQPSRIEKEHLLVYVK</sequence>
<organism evidence="1">
    <name type="scientific">Albugo laibachii Nc14</name>
    <dbReference type="NCBI Taxonomy" id="890382"/>
    <lineage>
        <taxon>Eukaryota</taxon>
        <taxon>Sar</taxon>
        <taxon>Stramenopiles</taxon>
        <taxon>Oomycota</taxon>
        <taxon>Peronosporomycetes</taxon>
        <taxon>Albuginales</taxon>
        <taxon>Albuginaceae</taxon>
        <taxon>Albugo</taxon>
    </lineage>
</organism>
<dbReference type="EMBL" id="FR824517">
    <property type="protein sequence ID" value="CCA27206.1"/>
    <property type="molecule type" value="Genomic_DNA"/>
</dbReference>
<reference evidence="1" key="2">
    <citation type="submission" date="2011-02" db="EMBL/GenBank/DDBJ databases">
        <authorList>
            <person name="MacLean D."/>
        </authorList>
    </citation>
    <scope>NUCLEOTIDE SEQUENCE</scope>
</reference>
<gene>
    <name evidence="1" type="primary">AlNc14C476G11860</name>
    <name evidence="1" type="ORF">ALNC14_133500</name>
</gene>
<protein>
    <submittedName>
        <fullName evidence="1">AlNc14C476G11860 protein</fullName>
    </submittedName>
</protein>
<proteinExistence type="predicted"/>
<name>F0X0C2_9STRA</name>
<reference evidence="1" key="1">
    <citation type="journal article" date="2011" name="PLoS Biol.">
        <title>Gene gain and loss during evolution of obligate parasitism in the white rust pathogen of Arabidopsis thaliana.</title>
        <authorList>
            <person name="Kemen E."/>
            <person name="Gardiner A."/>
            <person name="Schultz-Larsen T."/>
            <person name="Kemen A.C."/>
            <person name="Balmuth A.L."/>
            <person name="Robert-Seilaniantz A."/>
            <person name="Bailey K."/>
            <person name="Holub E."/>
            <person name="Studholme D.J."/>
            <person name="Maclean D."/>
            <person name="Jones J.D."/>
        </authorList>
    </citation>
    <scope>NUCLEOTIDE SEQUENCE</scope>
</reference>
<accession>F0X0C2</accession>
<evidence type="ECO:0000313" key="1">
    <source>
        <dbReference type="EMBL" id="CCA27206.1"/>
    </source>
</evidence>